<evidence type="ECO:0000256" key="3">
    <source>
        <dbReference type="ARBA" id="ARBA00016574"/>
    </source>
</evidence>
<protein>
    <recommendedName>
        <fullName evidence="3">Dynactin subunit 1</fullName>
    </recommendedName>
</protein>
<evidence type="ECO:0000256" key="6">
    <source>
        <dbReference type="ARBA" id="ARBA00023017"/>
    </source>
</evidence>
<dbReference type="GO" id="GO:0030286">
    <property type="term" value="C:dynein complex"/>
    <property type="evidence" value="ECO:0007669"/>
    <property type="project" value="UniProtKB-KW"/>
</dbReference>
<evidence type="ECO:0000313" key="12">
    <source>
        <dbReference type="EnsemblMetazoa" id="SCAU008877-PA"/>
    </source>
</evidence>
<dbReference type="Gene3D" id="2.30.30.190">
    <property type="entry name" value="CAP Gly-rich-like domain"/>
    <property type="match status" value="1"/>
</dbReference>
<dbReference type="VEuPathDB" id="VectorBase:SCAU008877"/>
<sequence length="1326" mass="151970">MNNRNNTFKVGQIVQIPGKQLEGRIAYIGVTNFAPGRWIGVVLNEERGKNNGQVKGTTYFKCPKNYGIFVRPTQLIMKKTNVTEEMPRMMMEQQQQTKSKPQATTQAQQLPTPPPQQQQQLKAQPAKVGLGGGGTISQVVVLQRELTATTIIPPAKATVSASCGSTAITQLPPKSLTSSSMTLPPRTDDKNSLVVKKVAKMPTSTNLLKTTKINQPKEVTPLQPSTSQVSLHNIAGPLRNLRPPLALAPKRSKTSMSPSESFCCAKRSSFVETGFLEILRPQFTPGQPIRSPTFSSMALNSSSSHNLQDLKQQQKQLESRLKELEEEIEQLKSQKSDDKRKLQGMERLRLQNEQLLEFKVRIMDQQSNLQRELTRLRQELREAQESQSKYQRDLDEAAENIELLTLDKEMAEERAETLQLELELAQEQCEELTLDVEILKAENERYLCGSDNSIAPMAKDDNLSSHGEIKKLEQYNQRLRETVIKLRDVLTEEKQQSMKAFKELETKNSEILELKKTKELLTQRCDVMETHIIDLREQVDAALGAETMVATLADAKLELEDRVRLLEEEVSELEALEEIHEQLIESNQELERDLREEIELLNTNIRTLQQEKDSALETVYERDCTIMKFRNLVKTLNERDQIKEQMALTTVASTTATASTSEELNSISSNQEFMPGVDFQQIFASTKAYGRALELQLATVELKMVQLQNEYLKAFLPEELMLRGGAYDVILILVVLQRCMEKIDIICSGIHEKFPASCEFGRDAIFEGYSVHRFAFRTRCLYLLRSLKMILQQLDFGLNHCDYEICTHAAIYRGEMEAQEKQLDDLLRLLKKGLLDENTPVDSLERASSFYNSLLNNLFASQNLAELFDEQKLYASLIEVYDVALDCVNTHAGLLYTIIQLGDEQTDSFCSMQFLMEHVRAFKVQLKQLQRKIPSKTISFSSLQWPQLQRLHERNDYLGRLIDLLSSTAREATKDIANTPKNETSAGGNDIATAIDHERLWRIIHFNCNKMAPEGYQKSPVDFFQNAIAILQEQLDEFQQFIKESEKALSINLNTTYVRSEDLTILQQANEVKKHYEEIKLLHHHLGEKDKEIKSLKYMAKMKQNDYSELQIRKDMAEKHLHKQQQDYTELMHQISEKMEDLLEDLQNQQIKLLNTLDNNSHKLERLERVQDALKQCVNNSSQTHTSCSHDSLREIENLSLCLRQQREQNIALQSKFLREELKKLAPLHVPKHTSDQRLEEEIKTLSGDLTKLKKAWILGYITLNTNTTTPGDVNCGKVSPSRRLHSETSHLTQHILDTYYRTHPHRQIATDFGQFASKEMQEIFK</sequence>
<evidence type="ECO:0000256" key="4">
    <source>
        <dbReference type="ARBA" id="ARBA00022490"/>
    </source>
</evidence>
<dbReference type="SUPFAM" id="SSF74924">
    <property type="entry name" value="Cap-Gly domain"/>
    <property type="match status" value="1"/>
</dbReference>
<evidence type="ECO:0000313" key="13">
    <source>
        <dbReference type="Proteomes" id="UP000095300"/>
    </source>
</evidence>
<keyword evidence="7 9" id="KW-0175">Coiled coil</keyword>
<feature type="coiled-coil region" evidence="9">
    <location>
        <begin position="469"/>
        <end position="524"/>
    </location>
</feature>
<dbReference type="KEGG" id="scac:106090064"/>
<keyword evidence="4" id="KW-0963">Cytoplasm</keyword>
<gene>
    <name evidence="12" type="primary">106090064</name>
</gene>
<evidence type="ECO:0000256" key="10">
    <source>
        <dbReference type="SAM" id="MobiDB-lite"/>
    </source>
</evidence>
<feature type="coiled-coil region" evidence="9">
    <location>
        <begin position="549"/>
        <end position="618"/>
    </location>
</feature>
<dbReference type="STRING" id="35570.A0A1I8PK67"/>
<dbReference type="Proteomes" id="UP000095300">
    <property type="component" value="Unassembled WGS sequence"/>
</dbReference>
<dbReference type="Pfam" id="PF01302">
    <property type="entry name" value="CAP_GLY"/>
    <property type="match status" value="1"/>
</dbReference>
<accession>A0A1I8PK67</accession>
<organism evidence="12 13">
    <name type="scientific">Stomoxys calcitrans</name>
    <name type="common">Stable fly</name>
    <name type="synonym">Conops calcitrans</name>
    <dbReference type="NCBI Taxonomy" id="35570"/>
    <lineage>
        <taxon>Eukaryota</taxon>
        <taxon>Metazoa</taxon>
        <taxon>Ecdysozoa</taxon>
        <taxon>Arthropoda</taxon>
        <taxon>Hexapoda</taxon>
        <taxon>Insecta</taxon>
        <taxon>Pterygota</taxon>
        <taxon>Neoptera</taxon>
        <taxon>Endopterygota</taxon>
        <taxon>Diptera</taxon>
        <taxon>Brachycera</taxon>
        <taxon>Muscomorpha</taxon>
        <taxon>Muscoidea</taxon>
        <taxon>Muscidae</taxon>
        <taxon>Stomoxys</taxon>
    </lineage>
</organism>
<feature type="compositionally biased region" description="Low complexity" evidence="10">
    <location>
        <begin position="295"/>
        <end position="313"/>
    </location>
</feature>
<dbReference type="InterPro" id="IPR000938">
    <property type="entry name" value="CAP-Gly_domain"/>
</dbReference>
<dbReference type="GO" id="GO:0005874">
    <property type="term" value="C:microtubule"/>
    <property type="evidence" value="ECO:0007669"/>
    <property type="project" value="UniProtKB-KW"/>
</dbReference>
<dbReference type="Pfam" id="PF12455">
    <property type="entry name" value="Dynactin"/>
    <property type="match status" value="1"/>
</dbReference>
<evidence type="ECO:0000256" key="7">
    <source>
        <dbReference type="ARBA" id="ARBA00023054"/>
    </source>
</evidence>
<dbReference type="InterPro" id="IPR022157">
    <property type="entry name" value="Dynactin"/>
</dbReference>
<feature type="compositionally biased region" description="Low complexity" evidence="10">
    <location>
        <begin position="90"/>
        <end position="110"/>
    </location>
</feature>
<name>A0A1I8PK67_STOCA</name>
<proteinExistence type="inferred from homology"/>
<comment type="similarity">
    <text evidence="2">Belongs to the dynactin 150 kDa subunit family.</text>
</comment>
<feature type="region of interest" description="Disordered" evidence="10">
    <location>
        <begin position="90"/>
        <end position="129"/>
    </location>
</feature>
<dbReference type="OrthoDB" id="2130750at2759"/>
<evidence type="ECO:0000256" key="8">
    <source>
        <dbReference type="ARBA" id="ARBA00023212"/>
    </source>
</evidence>
<dbReference type="InterPro" id="IPR036859">
    <property type="entry name" value="CAP-Gly_dom_sf"/>
</dbReference>
<evidence type="ECO:0000259" key="11">
    <source>
        <dbReference type="PROSITE" id="PS50245"/>
    </source>
</evidence>
<feature type="region of interest" description="Disordered" evidence="10">
    <location>
        <begin position="286"/>
        <end position="313"/>
    </location>
</feature>
<feature type="coiled-coil region" evidence="9">
    <location>
        <begin position="1107"/>
        <end position="1159"/>
    </location>
</feature>
<evidence type="ECO:0000256" key="1">
    <source>
        <dbReference type="ARBA" id="ARBA00004245"/>
    </source>
</evidence>
<keyword evidence="8" id="KW-0206">Cytoskeleton</keyword>
<comment type="subcellular location">
    <subcellularLocation>
        <location evidence="1">Cytoplasm</location>
        <location evidence="1">Cytoskeleton</location>
    </subcellularLocation>
</comment>
<keyword evidence="13" id="KW-1185">Reference proteome</keyword>
<feature type="compositionally biased region" description="Low complexity" evidence="10">
    <location>
        <begin position="117"/>
        <end position="127"/>
    </location>
</feature>
<dbReference type="SUPFAM" id="SSF81995">
    <property type="entry name" value="beta-sandwich domain of Sec23/24"/>
    <property type="match status" value="1"/>
</dbReference>
<dbReference type="PROSITE" id="PS50245">
    <property type="entry name" value="CAP_GLY_2"/>
    <property type="match status" value="1"/>
</dbReference>
<evidence type="ECO:0000256" key="9">
    <source>
        <dbReference type="SAM" id="Coils"/>
    </source>
</evidence>
<evidence type="ECO:0000256" key="5">
    <source>
        <dbReference type="ARBA" id="ARBA00022701"/>
    </source>
</evidence>
<dbReference type="PANTHER" id="PTHR18916">
    <property type="entry name" value="DYNACTIN 1-RELATED MICROTUBULE-BINDING"/>
    <property type="match status" value="1"/>
</dbReference>
<keyword evidence="6" id="KW-0243">Dynein</keyword>
<evidence type="ECO:0000256" key="2">
    <source>
        <dbReference type="ARBA" id="ARBA00011010"/>
    </source>
</evidence>
<feature type="domain" description="CAP-Gly" evidence="11">
    <location>
        <begin position="29"/>
        <end position="71"/>
    </location>
</feature>
<reference evidence="12" key="1">
    <citation type="submission" date="2020-05" db="UniProtKB">
        <authorList>
            <consortium name="EnsemblMetazoa"/>
        </authorList>
    </citation>
    <scope>IDENTIFICATION</scope>
    <source>
        <strain evidence="12">USDA</strain>
    </source>
</reference>
<keyword evidence="5" id="KW-0493">Microtubule</keyword>
<dbReference type="EnsemblMetazoa" id="SCAU008877-RA">
    <property type="protein sequence ID" value="SCAU008877-PA"/>
    <property type="gene ID" value="SCAU008877"/>
</dbReference>
<dbReference type="SMART" id="SM01052">
    <property type="entry name" value="CAP_GLY"/>
    <property type="match status" value="1"/>
</dbReference>